<dbReference type="Proteomes" id="UP001203880">
    <property type="component" value="Unassembled WGS sequence"/>
</dbReference>
<protein>
    <submittedName>
        <fullName evidence="2">Uncharacterized protein</fullName>
    </submittedName>
</protein>
<evidence type="ECO:0000313" key="2">
    <source>
        <dbReference type="EMBL" id="MCL6285058.1"/>
    </source>
</evidence>
<accession>A0ABT0Q7C3</accession>
<evidence type="ECO:0000313" key="3">
    <source>
        <dbReference type="Proteomes" id="UP001203880"/>
    </source>
</evidence>
<evidence type="ECO:0000256" key="1">
    <source>
        <dbReference type="SAM" id="MobiDB-lite"/>
    </source>
</evidence>
<dbReference type="RefSeq" id="WP_249711478.1">
    <property type="nucleotide sequence ID" value="NZ_JAMFMB010000021.1"/>
</dbReference>
<name>A0ABT0Q7C3_9RHOB</name>
<gene>
    <name evidence="2" type="ORF">M3P21_16115</name>
</gene>
<feature type="region of interest" description="Disordered" evidence="1">
    <location>
        <begin position="1"/>
        <end position="24"/>
    </location>
</feature>
<feature type="compositionally biased region" description="Basic and acidic residues" evidence="1">
    <location>
        <begin position="10"/>
        <end position="24"/>
    </location>
</feature>
<reference evidence="2" key="1">
    <citation type="submission" date="2022-05" db="EMBL/GenBank/DDBJ databases">
        <authorList>
            <person name="Park J.-S."/>
        </authorList>
    </citation>
    <scope>NUCLEOTIDE SEQUENCE</scope>
    <source>
        <strain evidence="2">2012CJ41-6</strain>
    </source>
</reference>
<keyword evidence="3" id="KW-1185">Reference proteome</keyword>
<proteinExistence type="predicted"/>
<dbReference type="EMBL" id="JAMFMB010000021">
    <property type="protein sequence ID" value="MCL6285058.1"/>
    <property type="molecule type" value="Genomic_DNA"/>
</dbReference>
<organism evidence="2 3">
    <name type="scientific">Ruegeria spongiae</name>
    <dbReference type="NCBI Taxonomy" id="2942209"/>
    <lineage>
        <taxon>Bacteria</taxon>
        <taxon>Pseudomonadati</taxon>
        <taxon>Pseudomonadota</taxon>
        <taxon>Alphaproteobacteria</taxon>
        <taxon>Rhodobacterales</taxon>
        <taxon>Roseobacteraceae</taxon>
        <taxon>Ruegeria</taxon>
    </lineage>
</organism>
<comment type="caution">
    <text evidence="2">The sequence shown here is derived from an EMBL/GenBank/DDBJ whole genome shotgun (WGS) entry which is preliminary data.</text>
</comment>
<sequence>MVARAGRGVRGGDARLASDKPPIRTRRSEWSEEFWHLKAEADPDGRRLQAKVMQAFLGL</sequence>